<name>A0AAD2CKP7_9STRA</name>
<keyword evidence="3" id="KW-1185">Reference proteome</keyword>
<dbReference type="Proteomes" id="UP001295423">
    <property type="component" value="Unassembled WGS sequence"/>
</dbReference>
<gene>
    <name evidence="2" type="ORF">CYCCA115_LOCUS5457</name>
</gene>
<accession>A0AAD2CKP7</accession>
<reference evidence="2" key="1">
    <citation type="submission" date="2023-08" db="EMBL/GenBank/DDBJ databases">
        <authorList>
            <person name="Audoor S."/>
            <person name="Bilcke G."/>
        </authorList>
    </citation>
    <scope>NUCLEOTIDE SEQUENCE</scope>
</reference>
<proteinExistence type="predicted"/>
<dbReference type="AlphaFoldDB" id="A0AAD2CKP7"/>
<organism evidence="2 3">
    <name type="scientific">Cylindrotheca closterium</name>
    <dbReference type="NCBI Taxonomy" id="2856"/>
    <lineage>
        <taxon>Eukaryota</taxon>
        <taxon>Sar</taxon>
        <taxon>Stramenopiles</taxon>
        <taxon>Ochrophyta</taxon>
        <taxon>Bacillariophyta</taxon>
        <taxon>Bacillariophyceae</taxon>
        <taxon>Bacillariophycidae</taxon>
        <taxon>Bacillariales</taxon>
        <taxon>Bacillariaceae</taxon>
        <taxon>Cylindrotheca</taxon>
    </lineage>
</organism>
<evidence type="ECO:0000313" key="3">
    <source>
        <dbReference type="Proteomes" id="UP001295423"/>
    </source>
</evidence>
<evidence type="ECO:0000256" key="1">
    <source>
        <dbReference type="SAM" id="MobiDB-lite"/>
    </source>
</evidence>
<feature type="non-terminal residue" evidence="2">
    <location>
        <position position="201"/>
    </location>
</feature>
<sequence length="201" mass="22487">MSSDETKAKEKAPPVVKSHVQKDFIQRLEASGQLRSDISTQGIFNADKGQFGEPGSAVRRFLQFEFKNIQQKSPKAYLAYLDKWKVTPGFAFRAELREYLAEEARAKKKKGNKTVEDTASATQATSELTPSESVDKDSDDESINDDKKSVDDDETPDSNSSSTNESPEEDHITSEPFNKQEATNSTIKDKRTPKKIAFEVE</sequence>
<protein>
    <submittedName>
        <fullName evidence="2">Uncharacterized protein</fullName>
    </submittedName>
</protein>
<dbReference type="EMBL" id="CAKOGP040000584">
    <property type="protein sequence ID" value="CAJ1936980.1"/>
    <property type="molecule type" value="Genomic_DNA"/>
</dbReference>
<feature type="compositionally biased region" description="Polar residues" evidence="1">
    <location>
        <begin position="117"/>
        <end position="130"/>
    </location>
</feature>
<evidence type="ECO:0000313" key="2">
    <source>
        <dbReference type="EMBL" id="CAJ1936980.1"/>
    </source>
</evidence>
<feature type="compositionally biased region" description="Polar residues" evidence="1">
    <location>
        <begin position="175"/>
        <end position="186"/>
    </location>
</feature>
<comment type="caution">
    <text evidence="2">The sequence shown here is derived from an EMBL/GenBank/DDBJ whole genome shotgun (WGS) entry which is preliminary data.</text>
</comment>
<feature type="region of interest" description="Disordered" evidence="1">
    <location>
        <begin position="104"/>
        <end position="201"/>
    </location>
</feature>